<dbReference type="Proteomes" id="UP000037405">
    <property type="component" value="Unassembled WGS sequence"/>
</dbReference>
<comment type="cofactor">
    <cofactor evidence="18">
        <name>Co(2+)</name>
        <dbReference type="ChEBI" id="CHEBI:48828"/>
    </cofactor>
    <cofactor evidence="18">
        <name>Zn(2+)</name>
        <dbReference type="ChEBI" id="CHEBI:29105"/>
    </cofactor>
    <text evidence="18">Binds 1 divalent metal cation per subunit. Can use either Co(2+) or Zn(2+).</text>
</comment>
<evidence type="ECO:0000313" key="21">
    <source>
        <dbReference type="EMBL" id="KON91549.1"/>
    </source>
</evidence>
<dbReference type="PANTHER" id="PTHR43622:SF7">
    <property type="entry name" value="3-DEHYDROQUINATE SYNTHASE, CHLOROPLASTIC"/>
    <property type="match status" value="1"/>
</dbReference>
<evidence type="ECO:0000256" key="11">
    <source>
        <dbReference type="ARBA" id="ARBA00022723"/>
    </source>
</evidence>
<dbReference type="Gene3D" id="1.20.1090.10">
    <property type="entry name" value="Dehydroquinate synthase-like - alpha domain"/>
    <property type="match status" value="1"/>
</dbReference>
<evidence type="ECO:0000256" key="18">
    <source>
        <dbReference type="HAMAP-Rule" id="MF_00110"/>
    </source>
</evidence>
<evidence type="ECO:0000259" key="20">
    <source>
        <dbReference type="Pfam" id="PF24621"/>
    </source>
</evidence>
<dbReference type="GO" id="GO:0009423">
    <property type="term" value="P:chorismate biosynthetic process"/>
    <property type="evidence" value="ECO:0007669"/>
    <property type="project" value="UniProtKB-UniRule"/>
</dbReference>
<evidence type="ECO:0000259" key="19">
    <source>
        <dbReference type="Pfam" id="PF01761"/>
    </source>
</evidence>
<evidence type="ECO:0000256" key="12">
    <source>
        <dbReference type="ARBA" id="ARBA00022741"/>
    </source>
</evidence>
<comment type="cofactor">
    <cofactor evidence="2 18">
        <name>NAD(+)</name>
        <dbReference type="ChEBI" id="CHEBI:57540"/>
    </cofactor>
</comment>
<comment type="catalytic activity">
    <reaction evidence="1 18">
        <text>7-phospho-2-dehydro-3-deoxy-D-arabino-heptonate = 3-dehydroquinate + phosphate</text>
        <dbReference type="Rhea" id="RHEA:21968"/>
        <dbReference type="ChEBI" id="CHEBI:32364"/>
        <dbReference type="ChEBI" id="CHEBI:43474"/>
        <dbReference type="ChEBI" id="CHEBI:58394"/>
        <dbReference type="EC" id="4.2.3.4"/>
    </reaction>
</comment>
<comment type="pathway">
    <text evidence="5 18">Metabolic intermediate biosynthesis; chorismate biosynthesis; chorismate from D-erythrose 4-phosphate and phosphoenolpyruvate: step 2/7.</text>
</comment>
<keyword evidence="12 18" id="KW-0547">Nucleotide-binding</keyword>
<dbReference type="UniPathway" id="UPA00053">
    <property type="reaction ID" value="UER00085"/>
</dbReference>
<evidence type="ECO:0000256" key="16">
    <source>
        <dbReference type="ARBA" id="ARBA00023239"/>
    </source>
</evidence>
<dbReference type="AlphaFoldDB" id="A0A0M0GNY7"/>
<feature type="binding site" evidence="18">
    <location>
        <position position="142"/>
    </location>
    <ligand>
        <name>NAD(+)</name>
        <dbReference type="ChEBI" id="CHEBI:57540"/>
    </ligand>
</feature>
<dbReference type="InterPro" id="IPR016037">
    <property type="entry name" value="DHQ_synth_AroB"/>
</dbReference>
<evidence type="ECO:0000256" key="8">
    <source>
        <dbReference type="ARBA" id="ARBA00017684"/>
    </source>
</evidence>
<feature type="binding site" evidence="18">
    <location>
        <position position="247"/>
    </location>
    <ligand>
        <name>Zn(2+)</name>
        <dbReference type="ChEBI" id="CHEBI:29105"/>
    </ligand>
</feature>
<accession>A0A0M0GNY7</accession>
<evidence type="ECO:0000256" key="6">
    <source>
        <dbReference type="ARBA" id="ARBA00005412"/>
    </source>
</evidence>
<dbReference type="SUPFAM" id="SSF56796">
    <property type="entry name" value="Dehydroquinate synthase-like"/>
    <property type="match status" value="1"/>
</dbReference>
<dbReference type="NCBIfam" id="TIGR01357">
    <property type="entry name" value="aroB"/>
    <property type="match status" value="1"/>
</dbReference>
<comment type="subcellular location">
    <subcellularLocation>
        <location evidence="4 18">Cytoplasm</location>
    </subcellularLocation>
</comment>
<dbReference type="InterPro" id="IPR056179">
    <property type="entry name" value="DHQS_C"/>
</dbReference>
<evidence type="ECO:0000256" key="17">
    <source>
        <dbReference type="ARBA" id="ARBA00023285"/>
    </source>
</evidence>
<comment type="similarity">
    <text evidence="6 18">Belongs to the sugar phosphate cyclases superfamily. Dehydroquinate synthase family.</text>
</comment>
<dbReference type="Pfam" id="PF24621">
    <property type="entry name" value="DHQS_C"/>
    <property type="match status" value="1"/>
</dbReference>
<evidence type="ECO:0000313" key="22">
    <source>
        <dbReference type="Proteomes" id="UP000037405"/>
    </source>
</evidence>
<dbReference type="InterPro" id="IPR030963">
    <property type="entry name" value="DHQ_synth_fam"/>
</dbReference>
<evidence type="ECO:0000256" key="3">
    <source>
        <dbReference type="ARBA" id="ARBA00001947"/>
    </source>
</evidence>
<dbReference type="GO" id="GO:0008652">
    <property type="term" value="P:amino acid biosynthetic process"/>
    <property type="evidence" value="ECO:0007669"/>
    <property type="project" value="UniProtKB-KW"/>
</dbReference>
<keyword evidence="14 18" id="KW-0520">NAD</keyword>
<name>A0A0M0GNY7_9BACI</name>
<dbReference type="CDD" id="cd08195">
    <property type="entry name" value="DHQS"/>
    <property type="match status" value="1"/>
</dbReference>
<feature type="binding site" evidence="18">
    <location>
        <begin position="130"/>
        <end position="131"/>
    </location>
    <ligand>
        <name>NAD(+)</name>
        <dbReference type="ChEBI" id="CHEBI:57540"/>
    </ligand>
</feature>
<dbReference type="OrthoDB" id="9806583at2"/>
<feature type="domain" description="3-dehydroquinate synthase N-terminal" evidence="19">
    <location>
        <begin position="70"/>
        <end position="178"/>
    </location>
</feature>
<organism evidence="21 22">
    <name type="scientific">Rossellomorea marisflavi</name>
    <dbReference type="NCBI Taxonomy" id="189381"/>
    <lineage>
        <taxon>Bacteria</taxon>
        <taxon>Bacillati</taxon>
        <taxon>Bacillota</taxon>
        <taxon>Bacilli</taxon>
        <taxon>Bacillales</taxon>
        <taxon>Bacillaceae</taxon>
        <taxon>Rossellomorea</taxon>
    </lineage>
</organism>
<evidence type="ECO:0000256" key="9">
    <source>
        <dbReference type="ARBA" id="ARBA00022490"/>
    </source>
</evidence>
<feature type="binding site" evidence="18">
    <location>
        <position position="184"/>
    </location>
    <ligand>
        <name>Zn(2+)</name>
        <dbReference type="ChEBI" id="CHEBI:29105"/>
    </ligand>
</feature>
<gene>
    <name evidence="18" type="primary">aroB</name>
    <name evidence="21" type="ORF">AF331_03270</name>
</gene>
<dbReference type="Pfam" id="PF01761">
    <property type="entry name" value="DHQ_synthase"/>
    <property type="match status" value="1"/>
</dbReference>
<sequence length="362" mass="40010">MKKVAIETASKTYDVIIGNHLTESISSFLIEKGYRDRKIWIIADEAVYHLHGMVLVENLEKTFDVTVHLAPSGERAKTLEEFERAMTHGLTNGVDRSSVVIALGGGAIGDMGGFVASTFMRGIPFIGVPTTILAHDSSVGGKVAINHPLGKNMIGQFHQPEAVFFDLDHLKSLPEREVLSGFGEVIKHAFLSGEDFLQDIKNSFRGPGSLNDAFLEECLERGIKVKADIVARDERESSVRAYLNFGHTYGHAVESASGYGNRTHGECVVVGMIYALYLSRKMSGMTFDVEGFAHWAASLGYDLTIPEELSFADLYALMTRDKKAKNGEPQFVLLRNIGEPYLTRVSKEDLEEADTFIRTINR</sequence>
<dbReference type="HAMAP" id="MF_00110">
    <property type="entry name" value="DHQ_synthase"/>
    <property type="match status" value="1"/>
</dbReference>
<dbReference type="EMBL" id="LGUE01000001">
    <property type="protein sequence ID" value="KON91549.1"/>
    <property type="molecule type" value="Genomic_DNA"/>
</dbReference>
<keyword evidence="13 18" id="KW-0862">Zinc</keyword>
<comment type="caution">
    <text evidence="18">Lacks conserved residue(s) required for the propagation of feature annotation.</text>
</comment>
<feature type="binding site" evidence="18">
    <location>
        <begin position="72"/>
        <end position="77"/>
    </location>
    <ligand>
        <name>NAD(+)</name>
        <dbReference type="ChEBI" id="CHEBI:57540"/>
    </ligand>
</feature>
<evidence type="ECO:0000256" key="4">
    <source>
        <dbReference type="ARBA" id="ARBA00004496"/>
    </source>
</evidence>
<dbReference type="GO" id="GO:0005737">
    <property type="term" value="C:cytoplasm"/>
    <property type="evidence" value="ECO:0007669"/>
    <property type="project" value="UniProtKB-SubCell"/>
</dbReference>
<dbReference type="InterPro" id="IPR050071">
    <property type="entry name" value="Dehydroquinate_synthase"/>
</dbReference>
<evidence type="ECO:0000256" key="7">
    <source>
        <dbReference type="ARBA" id="ARBA00013031"/>
    </source>
</evidence>
<dbReference type="EC" id="4.2.3.4" evidence="7 18"/>
<evidence type="ECO:0000256" key="1">
    <source>
        <dbReference type="ARBA" id="ARBA00001393"/>
    </source>
</evidence>
<evidence type="ECO:0000256" key="5">
    <source>
        <dbReference type="ARBA" id="ARBA00004661"/>
    </source>
</evidence>
<evidence type="ECO:0000256" key="15">
    <source>
        <dbReference type="ARBA" id="ARBA00023141"/>
    </source>
</evidence>
<dbReference type="FunFam" id="3.40.50.1970:FF:000007">
    <property type="entry name" value="Pentafunctional AROM polypeptide"/>
    <property type="match status" value="1"/>
</dbReference>
<keyword evidence="22" id="KW-1185">Reference proteome</keyword>
<comment type="cofactor">
    <cofactor evidence="3">
        <name>Zn(2+)</name>
        <dbReference type="ChEBI" id="CHEBI:29105"/>
    </cofactor>
</comment>
<reference evidence="22" key="1">
    <citation type="submission" date="2015-07" db="EMBL/GenBank/DDBJ databases">
        <title>Fjat-14235 jcm11544.</title>
        <authorList>
            <person name="Liu B."/>
            <person name="Wang J."/>
            <person name="Zhu Y."/>
            <person name="Liu G."/>
            <person name="Chen Q."/>
            <person name="Chen Z."/>
            <person name="Lan J."/>
            <person name="Che J."/>
            <person name="Ge C."/>
            <person name="Shi H."/>
            <person name="Pan Z."/>
            <person name="Liu X."/>
        </authorList>
    </citation>
    <scope>NUCLEOTIDE SEQUENCE [LARGE SCALE GENOMIC DNA]</scope>
    <source>
        <strain evidence="22">JCM 11544</strain>
    </source>
</reference>
<evidence type="ECO:0000256" key="13">
    <source>
        <dbReference type="ARBA" id="ARBA00022833"/>
    </source>
</evidence>
<dbReference type="PIRSF" id="PIRSF001455">
    <property type="entry name" value="DHQ_synth"/>
    <property type="match status" value="1"/>
</dbReference>
<keyword evidence="16 18" id="KW-0456">Lyase</keyword>
<evidence type="ECO:0000256" key="2">
    <source>
        <dbReference type="ARBA" id="ARBA00001911"/>
    </source>
</evidence>
<dbReference type="Gene3D" id="3.40.50.1970">
    <property type="match status" value="1"/>
</dbReference>
<comment type="caution">
    <text evidence="21">The sequence shown here is derived from an EMBL/GenBank/DDBJ whole genome shotgun (WGS) entry which is preliminary data.</text>
</comment>
<keyword evidence="10 18" id="KW-0028">Amino-acid biosynthesis</keyword>
<feature type="binding site" evidence="18">
    <location>
        <position position="151"/>
    </location>
    <ligand>
        <name>NAD(+)</name>
        <dbReference type="ChEBI" id="CHEBI:57540"/>
    </ligand>
</feature>
<dbReference type="GO" id="GO:0003856">
    <property type="term" value="F:3-dehydroquinate synthase activity"/>
    <property type="evidence" value="ECO:0007669"/>
    <property type="project" value="UniProtKB-UniRule"/>
</dbReference>
<evidence type="ECO:0000256" key="14">
    <source>
        <dbReference type="ARBA" id="ARBA00023027"/>
    </source>
</evidence>
<protein>
    <recommendedName>
        <fullName evidence="8 18">3-dehydroquinate synthase</fullName>
        <shortName evidence="18">DHQS</shortName>
        <ecNumber evidence="7 18">4.2.3.4</ecNumber>
    </recommendedName>
</protein>
<dbReference type="InterPro" id="IPR030960">
    <property type="entry name" value="DHQS/DOIS_N"/>
</dbReference>
<dbReference type="GO" id="GO:0046872">
    <property type="term" value="F:metal ion binding"/>
    <property type="evidence" value="ECO:0007669"/>
    <property type="project" value="UniProtKB-KW"/>
</dbReference>
<dbReference type="PATRIC" id="fig|189381.12.peg.748"/>
<feature type="binding site" evidence="18">
    <location>
        <position position="264"/>
    </location>
    <ligand>
        <name>Zn(2+)</name>
        <dbReference type="ChEBI" id="CHEBI:29105"/>
    </ligand>
</feature>
<dbReference type="GO" id="GO:0000166">
    <property type="term" value="F:nucleotide binding"/>
    <property type="evidence" value="ECO:0007669"/>
    <property type="project" value="UniProtKB-KW"/>
</dbReference>
<dbReference type="GO" id="GO:0009073">
    <property type="term" value="P:aromatic amino acid family biosynthetic process"/>
    <property type="evidence" value="ECO:0007669"/>
    <property type="project" value="UniProtKB-KW"/>
</dbReference>
<keyword evidence="9 18" id="KW-0963">Cytoplasm</keyword>
<dbReference type="STRING" id="189381.GCA_900166615_03650"/>
<feature type="domain" description="3-dehydroquinate synthase C-terminal" evidence="20">
    <location>
        <begin position="181"/>
        <end position="324"/>
    </location>
</feature>
<dbReference type="PANTHER" id="PTHR43622">
    <property type="entry name" value="3-DEHYDROQUINATE SYNTHASE"/>
    <property type="match status" value="1"/>
</dbReference>
<evidence type="ECO:0000256" key="10">
    <source>
        <dbReference type="ARBA" id="ARBA00022605"/>
    </source>
</evidence>
<comment type="function">
    <text evidence="18">Catalyzes the conversion of 3-deoxy-D-arabino-heptulosonate 7-phosphate (DAHP) to dehydroquinate (DHQ).</text>
</comment>
<keyword evidence="15 18" id="KW-0057">Aromatic amino acid biosynthesis</keyword>
<keyword evidence="11 18" id="KW-0479">Metal-binding</keyword>
<feature type="binding site" evidence="18">
    <location>
        <begin position="106"/>
        <end position="110"/>
    </location>
    <ligand>
        <name>NAD(+)</name>
        <dbReference type="ChEBI" id="CHEBI:57540"/>
    </ligand>
</feature>
<proteinExistence type="inferred from homology"/>
<keyword evidence="17 18" id="KW-0170">Cobalt</keyword>
<dbReference type="RefSeq" id="WP_053426735.1">
    <property type="nucleotide sequence ID" value="NZ_JAMQJB010000008.1"/>
</dbReference>